<name>D0LU05_HALO1</name>
<feature type="region of interest" description="Disordered" evidence="1">
    <location>
        <begin position="23"/>
        <end position="75"/>
    </location>
</feature>
<dbReference type="HOGENOM" id="CLU_2666018_0_0_7"/>
<sequence>MKRFTSIIVSLTAAAALTFTASCSKSEEEKMEDQTEEAAENVEEAAEDTAENVEEAAEDTAEEMEEAADEATDEH</sequence>
<dbReference type="KEGG" id="hoh:Hoch_4880"/>
<dbReference type="RefSeq" id="WP_012829961.1">
    <property type="nucleotide sequence ID" value="NC_013440.1"/>
</dbReference>
<feature type="chain" id="PRO_5003010914" description="Lipoprotein" evidence="2">
    <location>
        <begin position="22"/>
        <end position="75"/>
    </location>
</feature>
<evidence type="ECO:0008006" key="5">
    <source>
        <dbReference type="Google" id="ProtNLM"/>
    </source>
</evidence>
<dbReference type="Proteomes" id="UP000001880">
    <property type="component" value="Chromosome"/>
</dbReference>
<accession>D0LU05</accession>
<reference evidence="3 4" key="1">
    <citation type="journal article" date="2010" name="Stand. Genomic Sci.">
        <title>Complete genome sequence of Haliangium ochraceum type strain (SMP-2).</title>
        <authorList>
            <consortium name="US DOE Joint Genome Institute (JGI-PGF)"/>
            <person name="Ivanova N."/>
            <person name="Daum C."/>
            <person name="Lang E."/>
            <person name="Abt B."/>
            <person name="Kopitz M."/>
            <person name="Saunders E."/>
            <person name="Lapidus A."/>
            <person name="Lucas S."/>
            <person name="Glavina Del Rio T."/>
            <person name="Nolan M."/>
            <person name="Tice H."/>
            <person name="Copeland A."/>
            <person name="Cheng J.F."/>
            <person name="Chen F."/>
            <person name="Bruce D."/>
            <person name="Goodwin L."/>
            <person name="Pitluck S."/>
            <person name="Mavromatis K."/>
            <person name="Pati A."/>
            <person name="Mikhailova N."/>
            <person name="Chen A."/>
            <person name="Palaniappan K."/>
            <person name="Land M."/>
            <person name="Hauser L."/>
            <person name="Chang Y.J."/>
            <person name="Jeffries C.D."/>
            <person name="Detter J.C."/>
            <person name="Brettin T."/>
            <person name="Rohde M."/>
            <person name="Goker M."/>
            <person name="Bristow J."/>
            <person name="Markowitz V."/>
            <person name="Eisen J.A."/>
            <person name="Hugenholtz P."/>
            <person name="Kyrpides N.C."/>
            <person name="Klenk H.P."/>
        </authorList>
    </citation>
    <scope>NUCLEOTIDE SEQUENCE [LARGE SCALE GENOMIC DNA]</scope>
    <source>
        <strain evidence="4">DSM 14365 / CIP 107738 / JCM 11303 / AJ 13395 / SMP-2</strain>
    </source>
</reference>
<dbReference type="Gene3D" id="1.20.120.20">
    <property type="entry name" value="Apolipoprotein"/>
    <property type="match status" value="1"/>
</dbReference>
<feature type="compositionally biased region" description="Acidic residues" evidence="1">
    <location>
        <begin position="29"/>
        <end position="75"/>
    </location>
</feature>
<protein>
    <recommendedName>
        <fullName evidence="5">Lipoprotein</fullName>
    </recommendedName>
</protein>
<dbReference type="PROSITE" id="PS51257">
    <property type="entry name" value="PROKAR_LIPOPROTEIN"/>
    <property type="match status" value="1"/>
</dbReference>
<evidence type="ECO:0000256" key="2">
    <source>
        <dbReference type="SAM" id="SignalP"/>
    </source>
</evidence>
<evidence type="ECO:0000313" key="4">
    <source>
        <dbReference type="Proteomes" id="UP000001880"/>
    </source>
</evidence>
<feature type="signal peptide" evidence="2">
    <location>
        <begin position="1"/>
        <end position="21"/>
    </location>
</feature>
<organism evidence="3 4">
    <name type="scientific">Haliangium ochraceum (strain DSM 14365 / JCM 11303 / SMP-2)</name>
    <dbReference type="NCBI Taxonomy" id="502025"/>
    <lineage>
        <taxon>Bacteria</taxon>
        <taxon>Pseudomonadati</taxon>
        <taxon>Myxococcota</taxon>
        <taxon>Polyangia</taxon>
        <taxon>Haliangiales</taxon>
        <taxon>Kofleriaceae</taxon>
        <taxon>Haliangium</taxon>
    </lineage>
</organism>
<keyword evidence="2" id="KW-0732">Signal</keyword>
<dbReference type="EMBL" id="CP001804">
    <property type="protein sequence ID" value="ACY17369.1"/>
    <property type="molecule type" value="Genomic_DNA"/>
</dbReference>
<proteinExistence type="predicted"/>
<keyword evidence="4" id="KW-1185">Reference proteome</keyword>
<dbReference type="STRING" id="502025.Hoch_4880"/>
<evidence type="ECO:0000256" key="1">
    <source>
        <dbReference type="SAM" id="MobiDB-lite"/>
    </source>
</evidence>
<gene>
    <name evidence="3" type="ordered locus">Hoch_4880</name>
</gene>
<dbReference type="AlphaFoldDB" id="D0LU05"/>
<evidence type="ECO:0000313" key="3">
    <source>
        <dbReference type="EMBL" id="ACY17369.1"/>
    </source>
</evidence>